<dbReference type="HAMAP" id="MF_00291_B">
    <property type="entry name" value="Ribosomal_uS2_B"/>
    <property type="match status" value="1"/>
</dbReference>
<name>A0A7C0XDN9_UNCW3</name>
<dbReference type="PANTHER" id="PTHR12534:SF0">
    <property type="entry name" value="SMALL RIBOSOMAL SUBUNIT PROTEIN US2M"/>
    <property type="match status" value="1"/>
</dbReference>
<dbReference type="FunFam" id="1.10.287.610:FF:000001">
    <property type="entry name" value="30S ribosomal protein S2"/>
    <property type="match status" value="1"/>
</dbReference>
<proteinExistence type="inferred from homology"/>
<feature type="compositionally biased region" description="Basic and acidic residues" evidence="7">
    <location>
        <begin position="341"/>
        <end position="365"/>
    </location>
</feature>
<keyword evidence="3 5" id="KW-0687">Ribonucleoprotein</keyword>
<feature type="region of interest" description="Disordered" evidence="7">
    <location>
        <begin position="258"/>
        <end position="396"/>
    </location>
</feature>
<dbReference type="PRINTS" id="PR00395">
    <property type="entry name" value="RIBOSOMALS2"/>
</dbReference>
<dbReference type="InterPro" id="IPR001865">
    <property type="entry name" value="Ribosomal_uS2"/>
</dbReference>
<reference evidence="8" key="1">
    <citation type="journal article" date="2020" name="mSystems">
        <title>Genome- and Community-Level Interaction Insights into Carbon Utilization and Element Cycling Functions of Hydrothermarchaeota in Hydrothermal Sediment.</title>
        <authorList>
            <person name="Zhou Z."/>
            <person name="Liu Y."/>
            <person name="Xu W."/>
            <person name="Pan J."/>
            <person name="Luo Z.H."/>
            <person name="Li M."/>
        </authorList>
    </citation>
    <scope>NUCLEOTIDE SEQUENCE [LARGE SCALE GENOMIC DNA]</scope>
    <source>
        <strain evidence="8">HyVt-237</strain>
    </source>
</reference>
<comment type="caution">
    <text evidence="8">The sequence shown here is derived from an EMBL/GenBank/DDBJ whole genome shotgun (WGS) entry which is preliminary data.</text>
</comment>
<gene>
    <name evidence="5 8" type="primary">rpsB</name>
    <name evidence="8" type="ORF">ENG67_05800</name>
</gene>
<dbReference type="InterPro" id="IPR018130">
    <property type="entry name" value="Ribosomal_uS2_CS"/>
</dbReference>
<feature type="compositionally biased region" description="Low complexity" evidence="7">
    <location>
        <begin position="331"/>
        <end position="340"/>
    </location>
</feature>
<feature type="compositionally biased region" description="Acidic residues" evidence="7">
    <location>
        <begin position="384"/>
        <end position="396"/>
    </location>
</feature>
<dbReference type="GO" id="GO:0006412">
    <property type="term" value="P:translation"/>
    <property type="evidence" value="ECO:0007669"/>
    <property type="project" value="UniProtKB-UniRule"/>
</dbReference>
<dbReference type="AlphaFoldDB" id="A0A7C0XDN9"/>
<dbReference type="NCBIfam" id="TIGR01011">
    <property type="entry name" value="rpsB_bact"/>
    <property type="match status" value="1"/>
</dbReference>
<feature type="compositionally biased region" description="Basic and acidic residues" evidence="7">
    <location>
        <begin position="274"/>
        <end position="283"/>
    </location>
</feature>
<dbReference type="EMBL" id="DRBW01000213">
    <property type="protein sequence ID" value="HDM90697.1"/>
    <property type="molecule type" value="Genomic_DNA"/>
</dbReference>
<dbReference type="PANTHER" id="PTHR12534">
    <property type="entry name" value="30S RIBOSOMAL PROTEIN S2 PROKARYOTIC AND ORGANELLAR"/>
    <property type="match status" value="1"/>
</dbReference>
<dbReference type="PROSITE" id="PS00962">
    <property type="entry name" value="RIBOSOMAL_S2_1"/>
    <property type="match status" value="1"/>
</dbReference>
<dbReference type="InterPro" id="IPR005706">
    <property type="entry name" value="Ribosomal_uS2_bac/mit/plastid"/>
</dbReference>
<dbReference type="CDD" id="cd01425">
    <property type="entry name" value="RPS2"/>
    <property type="match status" value="1"/>
</dbReference>
<protein>
    <recommendedName>
        <fullName evidence="4 5">Small ribosomal subunit protein uS2</fullName>
    </recommendedName>
</protein>
<evidence type="ECO:0000256" key="4">
    <source>
        <dbReference type="ARBA" id="ARBA00035256"/>
    </source>
</evidence>
<dbReference type="GO" id="GO:0003735">
    <property type="term" value="F:structural constituent of ribosome"/>
    <property type="evidence" value="ECO:0007669"/>
    <property type="project" value="InterPro"/>
</dbReference>
<dbReference type="SUPFAM" id="SSF52313">
    <property type="entry name" value="Ribosomal protein S2"/>
    <property type="match status" value="1"/>
</dbReference>
<comment type="similarity">
    <text evidence="1 5 6">Belongs to the universal ribosomal protein uS2 family.</text>
</comment>
<dbReference type="Proteomes" id="UP000885931">
    <property type="component" value="Unassembled WGS sequence"/>
</dbReference>
<dbReference type="PROSITE" id="PS00963">
    <property type="entry name" value="RIBOSOMAL_S2_2"/>
    <property type="match status" value="1"/>
</dbReference>
<evidence type="ECO:0000256" key="7">
    <source>
        <dbReference type="SAM" id="MobiDB-lite"/>
    </source>
</evidence>
<dbReference type="Gene3D" id="1.10.287.610">
    <property type="entry name" value="Helix hairpin bin"/>
    <property type="match status" value="1"/>
</dbReference>
<evidence type="ECO:0000256" key="2">
    <source>
        <dbReference type="ARBA" id="ARBA00022980"/>
    </source>
</evidence>
<evidence type="ECO:0000256" key="6">
    <source>
        <dbReference type="RuleBase" id="RU003631"/>
    </source>
</evidence>
<organism evidence="8">
    <name type="scientific">candidate division WOR-3 bacterium</name>
    <dbReference type="NCBI Taxonomy" id="2052148"/>
    <lineage>
        <taxon>Bacteria</taxon>
        <taxon>Bacteria division WOR-3</taxon>
    </lineage>
</organism>
<sequence>MEKPREGSLPSTQSANTLELPIDLKDLLEAGVHFGHKRRRWNPKMKPYIFTERQGIHIIDLRKTLEQLKKAYDTLRKIAAEGGRILFVCTKKQGKDIVAEEAKRAGVFYMTERWLGGTLTNFETIRNRIEYMKDLERMVETGQINQLPKKEAAKLQKELEKLRKVLGGIRDMEELPDVMFVVDIINDEIAVKEAIKLNIPIVALVDTNADPEIVDLPIPANDDAIRSIRLITRVMADAVIEGKQGKDYLVKEAEFAEKTEEKATEATAVAETASEEKGEKVEGPQEAAVSDTKSPLEKKAASAEAAPEEAPESAEKTPAEAPSEEEEKSVAGEAQAAVEAPEPRAEAGALKKEEEEAATSEEKTEVPAGETEEAAGEKAAEGTEEKEEKEDEREAL</sequence>
<accession>A0A7C0XDN9</accession>
<dbReference type="Gene3D" id="3.40.50.10490">
    <property type="entry name" value="Glucose-6-phosphate isomerase like protein, domain 1"/>
    <property type="match status" value="1"/>
</dbReference>
<dbReference type="Pfam" id="PF00318">
    <property type="entry name" value="Ribosomal_S2"/>
    <property type="match status" value="1"/>
</dbReference>
<evidence type="ECO:0000313" key="8">
    <source>
        <dbReference type="EMBL" id="HDM90697.1"/>
    </source>
</evidence>
<evidence type="ECO:0000256" key="3">
    <source>
        <dbReference type="ARBA" id="ARBA00023274"/>
    </source>
</evidence>
<keyword evidence="2 5" id="KW-0689">Ribosomal protein</keyword>
<evidence type="ECO:0000256" key="1">
    <source>
        <dbReference type="ARBA" id="ARBA00006242"/>
    </source>
</evidence>
<dbReference type="GO" id="GO:0022627">
    <property type="term" value="C:cytosolic small ribosomal subunit"/>
    <property type="evidence" value="ECO:0007669"/>
    <property type="project" value="TreeGrafter"/>
</dbReference>
<evidence type="ECO:0000256" key="5">
    <source>
        <dbReference type="HAMAP-Rule" id="MF_00291"/>
    </source>
</evidence>
<dbReference type="InterPro" id="IPR023591">
    <property type="entry name" value="Ribosomal_uS2_flav_dom_sf"/>
</dbReference>